<evidence type="ECO:0000256" key="6">
    <source>
        <dbReference type="ARBA" id="ARBA00022840"/>
    </source>
</evidence>
<reference evidence="13" key="2">
    <citation type="submission" date="2025-08" db="UniProtKB">
        <authorList>
            <consortium name="Ensembl"/>
        </authorList>
    </citation>
    <scope>IDENTIFICATION</scope>
    <source>
        <strain evidence="13">Glennie</strain>
    </source>
</reference>
<evidence type="ECO:0000313" key="13">
    <source>
        <dbReference type="Ensembl" id="ENSOANP00000034785.1"/>
    </source>
</evidence>
<sequence>MRGRGKGGEGGEGERGARAQAGGGGGREGSAGAGGEKRVGRGERRGRTGRACAGDGGEREGVRMRERGDKGGAVGEKGRRERLEREGAHAQTGVGLAREAHARAGRNGWGGWKGRGAQAQAREGGGGEGVERMRGQGATGRAGRKDGKDGVRMRRRGPGGNGRARLLGNEAAGVLAPGRVCPRRCLRRCGSTAGGERPPGCAMEKYHVLEMIGEGSYGKVYKGRRRYSAQVVALKFIPKLGRSPKDLRNLQREIEIMQGLRHPNIIHLLDSFETDREVVVVTDYAEGELFQILEDDGKLPEDQVRVIAAQLVSALFYLHSHRILHRDVKPQNILLAKDGGVKLCDFGASCRGC</sequence>
<feature type="compositionally biased region" description="Basic and acidic residues" evidence="11">
    <location>
        <begin position="35"/>
        <end position="46"/>
    </location>
</feature>
<feature type="region of interest" description="Disordered" evidence="11">
    <location>
        <begin position="1"/>
        <end position="165"/>
    </location>
</feature>
<evidence type="ECO:0000256" key="7">
    <source>
        <dbReference type="ARBA" id="ARBA00047899"/>
    </source>
</evidence>
<dbReference type="InterPro" id="IPR008271">
    <property type="entry name" value="Ser/Thr_kinase_AS"/>
</dbReference>
<dbReference type="GO" id="GO:0004674">
    <property type="term" value="F:protein serine/threonine kinase activity"/>
    <property type="evidence" value="ECO:0007669"/>
    <property type="project" value="UniProtKB-KW"/>
</dbReference>
<dbReference type="PROSITE" id="PS00108">
    <property type="entry name" value="PROTEIN_KINASE_ST"/>
    <property type="match status" value="1"/>
</dbReference>
<keyword evidence="3" id="KW-0808">Transferase</keyword>
<evidence type="ECO:0000256" key="4">
    <source>
        <dbReference type="ARBA" id="ARBA00022741"/>
    </source>
</evidence>
<dbReference type="EC" id="2.7.11.1" evidence="1"/>
<dbReference type="Pfam" id="PF00069">
    <property type="entry name" value="Pkinase"/>
    <property type="match status" value="1"/>
</dbReference>
<comment type="catalytic activity">
    <reaction evidence="7">
        <text>L-threonyl-[protein] + ATP = O-phospho-L-threonyl-[protein] + ADP + H(+)</text>
        <dbReference type="Rhea" id="RHEA:46608"/>
        <dbReference type="Rhea" id="RHEA-COMP:11060"/>
        <dbReference type="Rhea" id="RHEA-COMP:11605"/>
        <dbReference type="ChEBI" id="CHEBI:15378"/>
        <dbReference type="ChEBI" id="CHEBI:30013"/>
        <dbReference type="ChEBI" id="CHEBI:30616"/>
        <dbReference type="ChEBI" id="CHEBI:61977"/>
        <dbReference type="ChEBI" id="CHEBI:456216"/>
        <dbReference type="EC" id="2.7.11.1"/>
    </reaction>
</comment>
<organism evidence="13 14">
    <name type="scientific">Ornithorhynchus anatinus</name>
    <name type="common">Duckbill platypus</name>
    <dbReference type="NCBI Taxonomy" id="9258"/>
    <lineage>
        <taxon>Eukaryota</taxon>
        <taxon>Metazoa</taxon>
        <taxon>Chordata</taxon>
        <taxon>Craniata</taxon>
        <taxon>Vertebrata</taxon>
        <taxon>Euteleostomi</taxon>
        <taxon>Mammalia</taxon>
        <taxon>Monotremata</taxon>
        <taxon>Ornithorhynchidae</taxon>
        <taxon>Ornithorhynchus</taxon>
    </lineage>
</organism>
<feature type="domain" description="Protein kinase" evidence="12">
    <location>
        <begin position="206"/>
        <end position="353"/>
    </location>
</feature>
<keyword evidence="6 9" id="KW-0067">ATP-binding</keyword>
<dbReference type="Proteomes" id="UP000002279">
    <property type="component" value="Chromosome 1"/>
</dbReference>
<protein>
    <recommendedName>
        <fullName evidence="1">non-specific serine/threonine protein kinase</fullName>
        <ecNumber evidence="1">2.7.11.1</ecNumber>
    </recommendedName>
</protein>
<comment type="similarity">
    <text evidence="10">Belongs to the protein kinase superfamily.</text>
</comment>
<keyword evidence="2 10" id="KW-0723">Serine/threonine-protein kinase</keyword>
<dbReference type="GeneTree" id="ENSGT00390000005415"/>
<evidence type="ECO:0000313" key="14">
    <source>
        <dbReference type="Proteomes" id="UP000002279"/>
    </source>
</evidence>
<proteinExistence type="inferred from homology"/>
<keyword evidence="14" id="KW-1185">Reference proteome</keyword>
<dbReference type="GO" id="GO:0005737">
    <property type="term" value="C:cytoplasm"/>
    <property type="evidence" value="ECO:0007669"/>
    <property type="project" value="UniProtKB-ARBA"/>
</dbReference>
<dbReference type="GO" id="GO:0005524">
    <property type="term" value="F:ATP binding"/>
    <property type="evidence" value="ECO:0007669"/>
    <property type="project" value="UniProtKB-UniRule"/>
</dbReference>
<dbReference type="PROSITE" id="PS00107">
    <property type="entry name" value="PROTEIN_KINASE_ATP"/>
    <property type="match status" value="1"/>
</dbReference>
<feature type="compositionally biased region" description="Basic and acidic residues" evidence="11">
    <location>
        <begin position="1"/>
        <end position="17"/>
    </location>
</feature>
<evidence type="ECO:0000256" key="9">
    <source>
        <dbReference type="PROSITE-ProRule" id="PRU10141"/>
    </source>
</evidence>
<dbReference type="PROSITE" id="PS50011">
    <property type="entry name" value="PROTEIN_KINASE_DOM"/>
    <property type="match status" value="1"/>
</dbReference>
<gene>
    <name evidence="13" type="primary">BCS1L</name>
</gene>
<reference evidence="13 14" key="1">
    <citation type="journal article" date="2008" name="Nature">
        <title>Genome analysis of the platypus reveals unique signatures of evolution.</title>
        <authorList>
            <person name="Warren W.C."/>
            <person name="Hillier L.W."/>
            <person name="Marshall Graves J.A."/>
            <person name="Birney E."/>
            <person name="Ponting C.P."/>
            <person name="Grutzner F."/>
            <person name="Belov K."/>
            <person name="Miller W."/>
            <person name="Clarke L."/>
            <person name="Chinwalla A.T."/>
            <person name="Yang S.P."/>
            <person name="Heger A."/>
            <person name="Locke D.P."/>
            <person name="Miethke P."/>
            <person name="Waters P.D."/>
            <person name="Veyrunes F."/>
            <person name="Fulton L."/>
            <person name="Fulton B."/>
            <person name="Graves T."/>
            <person name="Wallis J."/>
            <person name="Puente X.S."/>
            <person name="Lopez-Otin C."/>
            <person name="Ordonez G.R."/>
            <person name="Eichler E.E."/>
            <person name="Chen L."/>
            <person name="Cheng Z."/>
            <person name="Deakin J.E."/>
            <person name="Alsop A."/>
            <person name="Thompson K."/>
            <person name="Kirby P."/>
            <person name="Papenfuss A.T."/>
            <person name="Wakefield M.J."/>
            <person name="Olender T."/>
            <person name="Lancet D."/>
            <person name="Huttley G.A."/>
            <person name="Smit A.F."/>
            <person name="Pask A."/>
            <person name="Temple-Smith P."/>
            <person name="Batzer M.A."/>
            <person name="Walker J.A."/>
            <person name="Konkel M.K."/>
            <person name="Harris R.S."/>
            <person name="Whittington C.M."/>
            <person name="Wong E.S."/>
            <person name="Gemmell N.J."/>
            <person name="Buschiazzo E."/>
            <person name="Vargas Jentzsch I.M."/>
            <person name="Merkel A."/>
            <person name="Schmitz J."/>
            <person name="Zemann A."/>
            <person name="Churakov G."/>
            <person name="Kriegs J.O."/>
            <person name="Brosius J."/>
            <person name="Murchison E.P."/>
            <person name="Sachidanandam R."/>
            <person name="Smith C."/>
            <person name="Hannon G.J."/>
            <person name="Tsend-Ayush E."/>
            <person name="McMillan D."/>
            <person name="Attenborough R."/>
            <person name="Rens W."/>
            <person name="Ferguson-Smith M."/>
            <person name="Lefevre C.M."/>
            <person name="Sharp J.A."/>
            <person name="Nicholas K.R."/>
            <person name="Ray D.A."/>
            <person name="Kube M."/>
            <person name="Reinhardt R."/>
            <person name="Pringle T.H."/>
            <person name="Taylor J."/>
            <person name="Jones R.C."/>
            <person name="Nixon B."/>
            <person name="Dacheux J.L."/>
            <person name="Niwa H."/>
            <person name="Sekita Y."/>
            <person name="Huang X."/>
            <person name="Stark A."/>
            <person name="Kheradpour P."/>
            <person name="Kellis M."/>
            <person name="Flicek P."/>
            <person name="Chen Y."/>
            <person name="Webber C."/>
            <person name="Hardison R."/>
            <person name="Nelson J."/>
            <person name="Hallsworth-Pepin K."/>
            <person name="Delehaunty K."/>
            <person name="Markovic C."/>
            <person name="Minx P."/>
            <person name="Feng Y."/>
            <person name="Kremitzki C."/>
            <person name="Mitreva M."/>
            <person name="Glasscock J."/>
            <person name="Wylie T."/>
            <person name="Wohldmann P."/>
            <person name="Thiru P."/>
            <person name="Nhan M.N."/>
            <person name="Pohl C.S."/>
            <person name="Smith S.M."/>
            <person name="Hou S."/>
            <person name="Nefedov M."/>
            <person name="de Jong P.J."/>
            <person name="Renfree M.B."/>
            <person name="Mardis E.R."/>
            <person name="Wilson R.K."/>
        </authorList>
    </citation>
    <scope>NUCLEOTIDE SEQUENCE [LARGE SCALE GENOMIC DNA]</scope>
    <source>
        <strain evidence="13 14">Glennie</strain>
    </source>
</reference>
<comment type="catalytic activity">
    <reaction evidence="8">
        <text>L-seryl-[protein] + ATP = O-phospho-L-seryl-[protein] + ADP + H(+)</text>
        <dbReference type="Rhea" id="RHEA:17989"/>
        <dbReference type="Rhea" id="RHEA-COMP:9863"/>
        <dbReference type="Rhea" id="RHEA-COMP:11604"/>
        <dbReference type="ChEBI" id="CHEBI:15378"/>
        <dbReference type="ChEBI" id="CHEBI:29999"/>
        <dbReference type="ChEBI" id="CHEBI:30616"/>
        <dbReference type="ChEBI" id="CHEBI:83421"/>
        <dbReference type="ChEBI" id="CHEBI:456216"/>
        <dbReference type="EC" id="2.7.11.1"/>
    </reaction>
</comment>
<dbReference type="Gene3D" id="1.10.510.10">
    <property type="entry name" value="Transferase(Phosphotransferase) domain 1"/>
    <property type="match status" value="1"/>
</dbReference>
<reference evidence="13" key="3">
    <citation type="submission" date="2025-09" db="UniProtKB">
        <authorList>
            <consortium name="Ensembl"/>
        </authorList>
    </citation>
    <scope>IDENTIFICATION</scope>
    <source>
        <strain evidence="13">Glennie</strain>
    </source>
</reference>
<dbReference type="Ensembl" id="ENSOANT00000061653.1">
    <property type="protein sequence ID" value="ENSOANP00000034785.1"/>
    <property type="gene ID" value="ENSOANG00000039658.1"/>
</dbReference>
<dbReference type="PANTHER" id="PTHR22983:SF6">
    <property type="entry name" value="SERINE_THREONINE-PROTEIN KINASE 36"/>
    <property type="match status" value="1"/>
</dbReference>
<evidence type="ECO:0000256" key="10">
    <source>
        <dbReference type="RuleBase" id="RU000304"/>
    </source>
</evidence>
<keyword evidence="5" id="KW-0418">Kinase</keyword>
<dbReference type="FunFam" id="3.30.200.20:FF:000042">
    <property type="entry name" value="Aurora kinase A"/>
    <property type="match status" value="1"/>
</dbReference>
<evidence type="ECO:0000256" key="5">
    <source>
        <dbReference type="ARBA" id="ARBA00022777"/>
    </source>
</evidence>
<dbReference type="Bgee" id="ENSOANG00000039658">
    <property type="expression patterns" value="Expressed in heart and 7 other cell types or tissues"/>
</dbReference>
<evidence type="ECO:0000259" key="12">
    <source>
        <dbReference type="PROSITE" id="PS50011"/>
    </source>
</evidence>
<name>A0A6I8N1D7_ORNAN</name>
<dbReference type="InterPro" id="IPR017441">
    <property type="entry name" value="Protein_kinase_ATP_BS"/>
</dbReference>
<evidence type="ECO:0000256" key="3">
    <source>
        <dbReference type="ARBA" id="ARBA00022679"/>
    </source>
</evidence>
<evidence type="ECO:0000256" key="8">
    <source>
        <dbReference type="ARBA" id="ARBA00048679"/>
    </source>
</evidence>
<feature type="compositionally biased region" description="Basic and acidic residues" evidence="11">
    <location>
        <begin position="143"/>
        <end position="152"/>
    </location>
</feature>
<evidence type="ECO:0000256" key="2">
    <source>
        <dbReference type="ARBA" id="ARBA00022527"/>
    </source>
</evidence>
<feature type="compositionally biased region" description="Basic and acidic residues" evidence="11">
    <location>
        <begin position="56"/>
        <end position="88"/>
    </location>
</feature>
<dbReference type="SMART" id="SM00220">
    <property type="entry name" value="S_TKc"/>
    <property type="match status" value="1"/>
</dbReference>
<evidence type="ECO:0000256" key="1">
    <source>
        <dbReference type="ARBA" id="ARBA00012513"/>
    </source>
</evidence>
<keyword evidence="4 9" id="KW-0547">Nucleotide-binding</keyword>
<accession>A0A6I8N1D7</accession>
<dbReference type="InterPro" id="IPR011009">
    <property type="entry name" value="Kinase-like_dom_sf"/>
</dbReference>
<evidence type="ECO:0000256" key="11">
    <source>
        <dbReference type="SAM" id="MobiDB-lite"/>
    </source>
</evidence>
<dbReference type="InterPro" id="IPR000719">
    <property type="entry name" value="Prot_kinase_dom"/>
</dbReference>
<dbReference type="AlphaFoldDB" id="A0A6I8N1D7"/>
<dbReference type="SUPFAM" id="SSF56112">
    <property type="entry name" value="Protein kinase-like (PK-like)"/>
    <property type="match status" value="1"/>
</dbReference>
<dbReference type="PANTHER" id="PTHR22983">
    <property type="entry name" value="PROTEIN KINASE RELATED"/>
    <property type="match status" value="1"/>
</dbReference>
<feature type="binding site" evidence="9">
    <location>
        <position position="235"/>
    </location>
    <ligand>
        <name>ATP</name>
        <dbReference type="ChEBI" id="CHEBI:30616"/>
    </ligand>
</feature>
<feature type="compositionally biased region" description="Gly residues" evidence="11">
    <location>
        <begin position="21"/>
        <end position="34"/>
    </location>
</feature>